<dbReference type="InterPro" id="IPR025406">
    <property type="entry name" value="DUF4132"/>
</dbReference>
<feature type="domain" description="DUF4132" evidence="1">
    <location>
        <begin position="431"/>
        <end position="607"/>
    </location>
</feature>
<protein>
    <recommendedName>
        <fullName evidence="5">DUF4132 domain-containing protein</fullName>
    </recommendedName>
</protein>
<feature type="domain" description="DUF5724" evidence="2">
    <location>
        <begin position="83"/>
        <end position="193"/>
    </location>
</feature>
<dbReference type="Pfam" id="PF18991">
    <property type="entry name" value="DUF5724"/>
    <property type="match status" value="2"/>
</dbReference>
<feature type="domain" description="DUF5724" evidence="2">
    <location>
        <begin position="254"/>
        <end position="390"/>
    </location>
</feature>
<gene>
    <name evidence="3" type="ORF">Enr13x_19330</name>
</gene>
<sequence>MHITASAFGAGEATAADLRETWRTARMGGEPLQNATDVDEGAVRIRKHAEPREAEYDAALNDFIDETVSTALFHKSDDTDDAIRMAGRIRSYPGIARLMRLLDALGKKRLSRWNRQKRNEVTKAPVLLRQLIRYSMPGYGETWEQFDSIVKQALKEKRLDEQRLLELALAAPQWAQWIGRSMSRTGLLEAVEWLLHQAGEDWIYTPALFVWHNFNRGGSDSFPTMEQIAESPDEAYKPWLKLRSNHSDVDLESDACVDTQWFERASRKISAAHWLELEACLPAIATPQRVTQIRTITEALRGDTDRQTLRKRIETEMNGIDVQALSLIPVAIGDQRESDLAERMRILQEHRRAANRLKASKRDQAISANQQARATLALRAGMDDPERLEWFAMIDIQDRIDAVSPVEIDDTLMKLVVQANGKPIIEVTKSGKSQKSIPAKLGKKPEVQKLKKLQKELQTQSRQVVRSLEQAMVTGATFDAAELQRLLQNGLIGTPLRSLLLMHGQQIGLPRWDDDCLVLVDVDGTQFPMNSDLQFRIAHVSDLAHAGSLKAWRDAFADRVQAIRQVDRELFQPTTAELASQKPSITRFADYPLREDQTHAILLKMNWRSDRYETPYTYAQHHPRSGVTSVAELDFPPGDGDRVCIKEVWFADPQEAALFLKDVDRRVMSETIRQINQIATSAESD</sequence>
<dbReference type="InterPro" id="IPR043782">
    <property type="entry name" value="DUF5724"/>
</dbReference>
<keyword evidence="4" id="KW-1185">Reference proteome</keyword>
<evidence type="ECO:0000313" key="3">
    <source>
        <dbReference type="EMBL" id="QDV42090.1"/>
    </source>
</evidence>
<reference evidence="3 4" key="1">
    <citation type="submission" date="2019-03" db="EMBL/GenBank/DDBJ databases">
        <title>Deep-cultivation of Planctomycetes and their phenomic and genomic characterization uncovers novel biology.</title>
        <authorList>
            <person name="Wiegand S."/>
            <person name="Jogler M."/>
            <person name="Boedeker C."/>
            <person name="Pinto D."/>
            <person name="Vollmers J."/>
            <person name="Rivas-Marin E."/>
            <person name="Kohn T."/>
            <person name="Peeters S.H."/>
            <person name="Heuer A."/>
            <person name="Rast P."/>
            <person name="Oberbeckmann S."/>
            <person name="Bunk B."/>
            <person name="Jeske O."/>
            <person name="Meyerdierks A."/>
            <person name="Storesund J.E."/>
            <person name="Kallscheuer N."/>
            <person name="Luecker S."/>
            <person name="Lage O.M."/>
            <person name="Pohl T."/>
            <person name="Merkel B.J."/>
            <person name="Hornburger P."/>
            <person name="Mueller R.-W."/>
            <person name="Bruemmer F."/>
            <person name="Labrenz M."/>
            <person name="Spormann A.M."/>
            <person name="Op den Camp H."/>
            <person name="Overmann J."/>
            <person name="Amann R."/>
            <person name="Jetten M.S.M."/>
            <person name="Mascher T."/>
            <person name="Medema M.H."/>
            <person name="Devos D.P."/>
            <person name="Kaster A.-K."/>
            <person name="Ovreas L."/>
            <person name="Rohde M."/>
            <person name="Galperin M.Y."/>
            <person name="Jogler C."/>
        </authorList>
    </citation>
    <scope>NUCLEOTIDE SEQUENCE [LARGE SCALE GENOMIC DNA]</scope>
    <source>
        <strain evidence="3 4">Enr13</strain>
    </source>
</reference>
<evidence type="ECO:0000259" key="1">
    <source>
        <dbReference type="Pfam" id="PF13569"/>
    </source>
</evidence>
<dbReference type="OrthoDB" id="9763697at2"/>
<dbReference type="EMBL" id="CP037423">
    <property type="protein sequence ID" value="QDV42090.1"/>
    <property type="molecule type" value="Genomic_DNA"/>
</dbReference>
<dbReference type="Pfam" id="PF13569">
    <property type="entry name" value="DUF4132"/>
    <property type="match status" value="1"/>
</dbReference>
<evidence type="ECO:0000259" key="2">
    <source>
        <dbReference type="Pfam" id="PF18991"/>
    </source>
</evidence>
<accession>A0A518HMP0</accession>
<organism evidence="3 4">
    <name type="scientific">Stieleria neptunia</name>
    <dbReference type="NCBI Taxonomy" id="2527979"/>
    <lineage>
        <taxon>Bacteria</taxon>
        <taxon>Pseudomonadati</taxon>
        <taxon>Planctomycetota</taxon>
        <taxon>Planctomycetia</taxon>
        <taxon>Pirellulales</taxon>
        <taxon>Pirellulaceae</taxon>
        <taxon>Stieleria</taxon>
    </lineage>
</organism>
<proteinExistence type="predicted"/>
<dbReference type="AlphaFoldDB" id="A0A518HMP0"/>
<evidence type="ECO:0008006" key="5">
    <source>
        <dbReference type="Google" id="ProtNLM"/>
    </source>
</evidence>
<dbReference type="RefSeq" id="WP_145385721.1">
    <property type="nucleotide sequence ID" value="NZ_CP037423.1"/>
</dbReference>
<evidence type="ECO:0000313" key="4">
    <source>
        <dbReference type="Proteomes" id="UP000319004"/>
    </source>
</evidence>
<name>A0A518HMP0_9BACT</name>
<dbReference type="Proteomes" id="UP000319004">
    <property type="component" value="Chromosome"/>
</dbReference>
<dbReference type="KEGG" id="snep:Enr13x_19330"/>